<dbReference type="EMBL" id="BGPR01000079">
    <property type="protein sequence ID" value="GBL91428.1"/>
    <property type="molecule type" value="Genomic_DNA"/>
</dbReference>
<keyword evidence="2" id="KW-1185">Reference proteome</keyword>
<gene>
    <name evidence="1" type="ORF">AVEN_136927_1</name>
</gene>
<organism evidence="1 2">
    <name type="scientific">Araneus ventricosus</name>
    <name type="common">Orbweaver spider</name>
    <name type="synonym">Epeira ventricosa</name>
    <dbReference type="NCBI Taxonomy" id="182803"/>
    <lineage>
        <taxon>Eukaryota</taxon>
        <taxon>Metazoa</taxon>
        <taxon>Ecdysozoa</taxon>
        <taxon>Arthropoda</taxon>
        <taxon>Chelicerata</taxon>
        <taxon>Arachnida</taxon>
        <taxon>Araneae</taxon>
        <taxon>Araneomorphae</taxon>
        <taxon>Entelegynae</taxon>
        <taxon>Araneoidea</taxon>
        <taxon>Araneidae</taxon>
        <taxon>Araneus</taxon>
    </lineage>
</organism>
<sequence>MQTLQILKICWLWELGRRLHIAASPAIVYVHESDSNTILELIQHHLHWWFMQSQRKKSQAVRYGDFGAHLNRTKSSAPYWPIQSLLIEQTYLPYVTCLT</sequence>
<evidence type="ECO:0000313" key="2">
    <source>
        <dbReference type="Proteomes" id="UP000499080"/>
    </source>
</evidence>
<evidence type="ECO:0000313" key="1">
    <source>
        <dbReference type="EMBL" id="GBL91428.1"/>
    </source>
</evidence>
<comment type="caution">
    <text evidence="1">The sequence shown here is derived from an EMBL/GenBank/DDBJ whole genome shotgun (WGS) entry which is preliminary data.</text>
</comment>
<name>A0A4Y2BHA6_ARAVE</name>
<proteinExistence type="predicted"/>
<dbReference type="Proteomes" id="UP000499080">
    <property type="component" value="Unassembled WGS sequence"/>
</dbReference>
<accession>A0A4Y2BHA6</accession>
<protein>
    <submittedName>
        <fullName evidence="1">Uncharacterized protein</fullName>
    </submittedName>
</protein>
<dbReference type="AlphaFoldDB" id="A0A4Y2BHA6"/>
<reference evidence="1 2" key="1">
    <citation type="journal article" date="2019" name="Sci. Rep.">
        <title>Orb-weaving spider Araneus ventricosus genome elucidates the spidroin gene catalogue.</title>
        <authorList>
            <person name="Kono N."/>
            <person name="Nakamura H."/>
            <person name="Ohtoshi R."/>
            <person name="Moran D.A.P."/>
            <person name="Shinohara A."/>
            <person name="Yoshida Y."/>
            <person name="Fujiwara M."/>
            <person name="Mori M."/>
            <person name="Tomita M."/>
            <person name="Arakawa K."/>
        </authorList>
    </citation>
    <scope>NUCLEOTIDE SEQUENCE [LARGE SCALE GENOMIC DNA]</scope>
</reference>